<dbReference type="EMBL" id="CP182909">
    <property type="protein sequence ID" value="XPM66622.1"/>
    <property type="molecule type" value="Genomic_DNA"/>
</dbReference>
<reference evidence="1 2" key="1">
    <citation type="journal article" date="2016" name="Genome Announc.">
        <title>Draft Genome Sequence of the Thermotolerant Cyanobacterium Desertifilum sp. IPPAS B-1220.</title>
        <authorList>
            <person name="Mironov K.S."/>
            <person name="Sinetova M.A."/>
            <person name="Bolatkhan K."/>
            <person name="Zayadan B.K."/>
            <person name="Ustinova V.V."/>
            <person name="Kupriyanova E.V."/>
            <person name="Skrypnik A.N."/>
            <person name="Gogoleva N.E."/>
            <person name="Gogolev Y.V."/>
            <person name="Los D.A."/>
        </authorList>
    </citation>
    <scope>NUCLEOTIDE SEQUENCE [LARGE SCALE GENOMIC DNA]</scope>
    <source>
        <strain evidence="1 2">IPPAS B-1220</strain>
    </source>
</reference>
<evidence type="ECO:0000313" key="2">
    <source>
        <dbReference type="Proteomes" id="UP000095472"/>
    </source>
</evidence>
<evidence type="ECO:0000313" key="1">
    <source>
        <dbReference type="EMBL" id="XPM66622.1"/>
    </source>
</evidence>
<protein>
    <submittedName>
        <fullName evidence="1">Filamentous hemagglutinin N-terminal domain-containing protein</fullName>
    </submittedName>
</protein>
<organism evidence="1 2">
    <name type="scientific">Desertifilum tharense IPPAS B-1220</name>
    <dbReference type="NCBI Taxonomy" id="1781255"/>
    <lineage>
        <taxon>Bacteria</taxon>
        <taxon>Bacillati</taxon>
        <taxon>Cyanobacteriota</taxon>
        <taxon>Cyanophyceae</taxon>
        <taxon>Desertifilales</taxon>
        <taxon>Desertifilaceae</taxon>
        <taxon>Desertifilum</taxon>
    </lineage>
</organism>
<keyword evidence="2" id="KW-1185">Reference proteome</keyword>
<proteinExistence type="predicted"/>
<accession>A0ACD5H0S9</accession>
<sequence length="107" mass="11694">MLRPKETLSSSTGNPSWGNLFHSFEQFSLPSGSAALFNPNSAIQNILTRVTGGSASSIDGLLQVNGGANLFLLNPNGIFLVQCSVEHWGFFLGEYRNYPELCRWDAI</sequence>
<dbReference type="Proteomes" id="UP000095472">
    <property type="component" value="Chromosome"/>
</dbReference>
<name>A0ACD5H0S9_9CYAN</name>
<gene>
    <name evidence="1" type="ORF">BH720_015890</name>
</gene>